<feature type="domain" description="THAP-type" evidence="13">
    <location>
        <begin position="12"/>
        <end position="100"/>
    </location>
</feature>
<evidence type="ECO:0000256" key="10">
    <source>
        <dbReference type="ARBA" id="ARBA00023242"/>
    </source>
</evidence>
<evidence type="ECO:0000256" key="2">
    <source>
        <dbReference type="ARBA" id="ARBA00006177"/>
    </source>
</evidence>
<evidence type="ECO:0000256" key="12">
    <source>
        <dbReference type="PROSITE-ProRule" id="PRU00309"/>
    </source>
</evidence>
<reference evidence="14" key="1">
    <citation type="journal article" date="2021" name="Mol. Ecol. Resour.">
        <title>Apolygus lucorum genome provides insights into omnivorousness and mesophyll feeding.</title>
        <authorList>
            <person name="Liu Y."/>
            <person name="Liu H."/>
            <person name="Wang H."/>
            <person name="Huang T."/>
            <person name="Liu B."/>
            <person name="Yang B."/>
            <person name="Yin L."/>
            <person name="Li B."/>
            <person name="Zhang Y."/>
            <person name="Zhang S."/>
            <person name="Jiang F."/>
            <person name="Zhang X."/>
            <person name="Ren Y."/>
            <person name="Wang B."/>
            <person name="Wang S."/>
            <person name="Lu Y."/>
            <person name="Wu K."/>
            <person name="Fan W."/>
            <person name="Wang G."/>
        </authorList>
    </citation>
    <scope>NUCLEOTIDE SEQUENCE</scope>
    <source>
        <strain evidence="14">12Hb</strain>
    </source>
</reference>
<keyword evidence="4 12" id="KW-0863">Zinc-finger</keyword>
<evidence type="ECO:0000256" key="4">
    <source>
        <dbReference type="ARBA" id="ARBA00022771"/>
    </source>
</evidence>
<protein>
    <recommendedName>
        <fullName evidence="13">THAP-type domain-containing protein</fullName>
    </recommendedName>
</protein>
<evidence type="ECO:0000259" key="13">
    <source>
        <dbReference type="PROSITE" id="PS50950"/>
    </source>
</evidence>
<dbReference type="GO" id="GO:0043565">
    <property type="term" value="F:sequence-specific DNA binding"/>
    <property type="evidence" value="ECO:0007669"/>
    <property type="project" value="InterPro"/>
</dbReference>
<dbReference type="Proteomes" id="UP000466442">
    <property type="component" value="Unassembled WGS sequence"/>
</dbReference>
<dbReference type="EMBL" id="WIXP02000003">
    <property type="protein sequence ID" value="KAF6213315.1"/>
    <property type="molecule type" value="Genomic_DNA"/>
</dbReference>
<name>A0A8S9Y0D1_APOLU</name>
<proteinExistence type="inferred from homology"/>
<dbReference type="OrthoDB" id="7312725at2759"/>
<dbReference type="GO" id="GO:0008270">
    <property type="term" value="F:zinc ion binding"/>
    <property type="evidence" value="ECO:0007669"/>
    <property type="project" value="UniProtKB-KW"/>
</dbReference>
<dbReference type="InterPro" id="IPR006612">
    <property type="entry name" value="THAP_Znf"/>
</dbReference>
<dbReference type="GO" id="GO:0005654">
    <property type="term" value="C:nucleoplasm"/>
    <property type="evidence" value="ECO:0007669"/>
    <property type="project" value="UniProtKB-SubCell"/>
</dbReference>
<evidence type="ECO:0000256" key="5">
    <source>
        <dbReference type="ARBA" id="ARBA00022833"/>
    </source>
</evidence>
<keyword evidence="11" id="KW-0131">Cell cycle</keyword>
<dbReference type="InterPro" id="IPR026516">
    <property type="entry name" value="THAP1/10"/>
</dbReference>
<evidence type="ECO:0000256" key="7">
    <source>
        <dbReference type="ARBA" id="ARBA00023054"/>
    </source>
</evidence>
<comment type="caution">
    <text evidence="14">The sequence shown here is derived from an EMBL/GenBank/DDBJ whole genome shotgun (WGS) entry which is preliminary data.</text>
</comment>
<dbReference type="Pfam" id="PF05485">
    <property type="entry name" value="THAP"/>
    <property type="match status" value="1"/>
</dbReference>
<organism evidence="14 15">
    <name type="scientific">Apolygus lucorum</name>
    <name type="common">Small green plant bug</name>
    <name type="synonym">Lygocoris lucorum</name>
    <dbReference type="NCBI Taxonomy" id="248454"/>
    <lineage>
        <taxon>Eukaryota</taxon>
        <taxon>Metazoa</taxon>
        <taxon>Ecdysozoa</taxon>
        <taxon>Arthropoda</taxon>
        <taxon>Hexapoda</taxon>
        <taxon>Insecta</taxon>
        <taxon>Pterygota</taxon>
        <taxon>Neoptera</taxon>
        <taxon>Paraneoptera</taxon>
        <taxon>Hemiptera</taxon>
        <taxon>Heteroptera</taxon>
        <taxon>Panheteroptera</taxon>
        <taxon>Cimicomorpha</taxon>
        <taxon>Miridae</taxon>
        <taxon>Mirini</taxon>
        <taxon>Apolygus</taxon>
    </lineage>
</organism>
<evidence type="ECO:0000313" key="15">
    <source>
        <dbReference type="Proteomes" id="UP000466442"/>
    </source>
</evidence>
<keyword evidence="8 12" id="KW-0238">DNA-binding</keyword>
<evidence type="ECO:0000256" key="9">
    <source>
        <dbReference type="ARBA" id="ARBA00023163"/>
    </source>
</evidence>
<dbReference type="PANTHER" id="PTHR46600:SF1">
    <property type="entry name" value="THAP DOMAIN-CONTAINING PROTEIN 1"/>
    <property type="match status" value="1"/>
</dbReference>
<keyword evidence="9" id="KW-0804">Transcription</keyword>
<dbReference type="SUPFAM" id="SSF57716">
    <property type="entry name" value="Glucocorticoid receptor-like (DNA-binding domain)"/>
    <property type="match status" value="1"/>
</dbReference>
<evidence type="ECO:0000256" key="1">
    <source>
        <dbReference type="ARBA" id="ARBA00004642"/>
    </source>
</evidence>
<evidence type="ECO:0000256" key="3">
    <source>
        <dbReference type="ARBA" id="ARBA00022723"/>
    </source>
</evidence>
<evidence type="ECO:0000313" key="14">
    <source>
        <dbReference type="EMBL" id="KAF6213315.1"/>
    </source>
</evidence>
<keyword evidence="5" id="KW-0862">Zinc</keyword>
<accession>A0A8S9Y0D1</accession>
<keyword evidence="6" id="KW-0805">Transcription regulation</keyword>
<dbReference type="SMART" id="SM00980">
    <property type="entry name" value="THAP"/>
    <property type="match status" value="1"/>
</dbReference>
<keyword evidence="15" id="KW-1185">Reference proteome</keyword>
<comment type="subcellular location">
    <subcellularLocation>
        <location evidence="1">Nucleus</location>
        <location evidence="1">Nucleoplasm</location>
    </subcellularLocation>
</comment>
<keyword evidence="10" id="KW-0539">Nucleus</keyword>
<keyword evidence="7" id="KW-0175">Coiled coil</keyword>
<evidence type="ECO:0000256" key="11">
    <source>
        <dbReference type="ARBA" id="ARBA00023306"/>
    </source>
</evidence>
<sequence>MTNKSETFQKFVKPQCTVLGCKNEMKNRRTGPSFHHFPNRDKYPNEFNEWVKATGRPSSYFSIHEFVKSLVVCGEHFTSKDFELFGRKIGLSPKAIPNRRLPSSEYNVPFVPEVEDVGNGQPAAKRIREDNNVVHKTVPSIPIISEPQKQPQLKSFPRVLVVSSLQPYESAKTQTTTVKQYKPSKCKTISNTNVTNKENVNKDSITCVLDLPTSDAAHALQEYRDIYRIKQKKTKKS</sequence>
<evidence type="ECO:0000256" key="6">
    <source>
        <dbReference type="ARBA" id="ARBA00023015"/>
    </source>
</evidence>
<evidence type="ECO:0000256" key="8">
    <source>
        <dbReference type="ARBA" id="ARBA00023125"/>
    </source>
</evidence>
<gene>
    <name evidence="14" type="ORF">GE061_011034</name>
</gene>
<keyword evidence="3" id="KW-0479">Metal-binding</keyword>
<dbReference type="PROSITE" id="PS50950">
    <property type="entry name" value="ZF_THAP"/>
    <property type="match status" value="1"/>
</dbReference>
<dbReference type="AlphaFoldDB" id="A0A8S9Y0D1"/>
<comment type="similarity">
    <text evidence="2">Belongs to the THAP1 family.</text>
</comment>
<dbReference type="PANTHER" id="PTHR46600">
    <property type="entry name" value="THAP DOMAIN-CONTAINING"/>
    <property type="match status" value="1"/>
</dbReference>